<keyword evidence="2" id="KW-1185">Reference proteome</keyword>
<dbReference type="Proteomes" id="UP000655016">
    <property type="component" value="Unassembled WGS sequence"/>
</dbReference>
<comment type="caution">
    <text evidence="1">The sequence shown here is derived from an EMBL/GenBank/DDBJ whole genome shotgun (WGS) entry which is preliminary data.</text>
</comment>
<dbReference type="InterPro" id="IPR032675">
    <property type="entry name" value="LRR_dom_sf"/>
</dbReference>
<organism evidence="1 2">
    <name type="scientific">Flavobacterium limi</name>
    <dbReference type="NCBI Taxonomy" id="2045105"/>
    <lineage>
        <taxon>Bacteria</taxon>
        <taxon>Pseudomonadati</taxon>
        <taxon>Bacteroidota</taxon>
        <taxon>Flavobacteriia</taxon>
        <taxon>Flavobacteriales</taxon>
        <taxon>Flavobacteriaceae</taxon>
        <taxon>Flavobacterium</taxon>
    </lineage>
</organism>
<reference evidence="2" key="1">
    <citation type="journal article" date="2019" name="Int. J. Syst. Evol. Microbiol.">
        <title>The Global Catalogue of Microorganisms (GCM) 10K type strain sequencing project: providing services to taxonomists for standard genome sequencing and annotation.</title>
        <authorList>
            <consortium name="The Broad Institute Genomics Platform"/>
            <consortium name="The Broad Institute Genome Sequencing Center for Infectious Disease"/>
            <person name="Wu L."/>
            <person name="Ma J."/>
        </authorList>
    </citation>
    <scope>NUCLEOTIDE SEQUENCE [LARGE SCALE GENOMIC DNA]</scope>
    <source>
        <strain evidence="2">CGMCC 1.16060</strain>
    </source>
</reference>
<dbReference type="RefSeq" id="WP_163396724.1">
    <property type="nucleotide sequence ID" value="NZ_BMKP01000016.1"/>
</dbReference>
<dbReference type="EMBL" id="BMKP01000016">
    <property type="protein sequence ID" value="GGF30021.1"/>
    <property type="molecule type" value="Genomic_DNA"/>
</dbReference>
<evidence type="ECO:0000313" key="1">
    <source>
        <dbReference type="EMBL" id="GGF30021.1"/>
    </source>
</evidence>
<protein>
    <recommendedName>
        <fullName evidence="3">Pentapeptide repeat-containing protein</fullName>
    </recommendedName>
</protein>
<accession>A0ABQ1V0C5</accession>
<sequence length="269" mass="30661">MKNRILSNNQIKHIIKRFHISIDQFEVDKSGRVNMFGNVKICNTKLRRLPLRFGKVDGDFHCYLNQLTTLKGSPYKVGGDFNCSGNLLKTLKHAPQEVCGDFFCQENTLEKLDGSPKIINGNFNCFLNSLKNLKNGPIEVKKSYYAYANLLTTLHGAPKIVGKSFHVGDNSLRNLLGCPSFIGEILSIDSSICSINLGNNNCIVKKVEIQEQFIYNHNDMILPKVIINNKALLPIIFKYYSYLELYNENNELSYTNFKNIIREIEEGLR</sequence>
<dbReference type="Gene3D" id="3.80.10.10">
    <property type="entry name" value="Ribonuclease Inhibitor"/>
    <property type="match status" value="1"/>
</dbReference>
<proteinExistence type="predicted"/>
<name>A0ABQ1V0C5_9FLAO</name>
<evidence type="ECO:0008006" key="3">
    <source>
        <dbReference type="Google" id="ProtNLM"/>
    </source>
</evidence>
<gene>
    <name evidence="1" type="ORF">GCM10011518_44060</name>
</gene>
<evidence type="ECO:0000313" key="2">
    <source>
        <dbReference type="Proteomes" id="UP000655016"/>
    </source>
</evidence>